<dbReference type="SMART" id="SM00448">
    <property type="entry name" value="REC"/>
    <property type="match status" value="1"/>
</dbReference>
<dbReference type="SUPFAM" id="SSF52172">
    <property type="entry name" value="CheY-like"/>
    <property type="match status" value="1"/>
</dbReference>
<protein>
    <recommendedName>
        <fullName evidence="3">Response regulatory domain-containing protein</fullName>
    </recommendedName>
</protein>
<dbReference type="PANTHER" id="PTHR45566:SF2">
    <property type="entry name" value="NARL SUBFAMILY"/>
    <property type="match status" value="1"/>
</dbReference>
<dbReference type="PANTHER" id="PTHR45566">
    <property type="entry name" value="HTH-TYPE TRANSCRIPTIONAL REGULATOR YHJB-RELATED"/>
    <property type="match status" value="1"/>
</dbReference>
<keyword evidence="5" id="KW-1185">Reference proteome</keyword>
<proteinExistence type="predicted"/>
<feature type="region of interest" description="Disordered" evidence="2">
    <location>
        <begin position="1"/>
        <end position="84"/>
    </location>
</feature>
<dbReference type="InterPro" id="IPR011006">
    <property type="entry name" value="CheY-like_superfamily"/>
</dbReference>
<feature type="compositionally biased region" description="Low complexity" evidence="2">
    <location>
        <begin position="47"/>
        <end position="84"/>
    </location>
</feature>
<dbReference type="Proteomes" id="UP001500449">
    <property type="component" value="Unassembled WGS sequence"/>
</dbReference>
<evidence type="ECO:0000313" key="4">
    <source>
        <dbReference type="EMBL" id="GAA1830829.1"/>
    </source>
</evidence>
<sequence length="209" mass="20357">MDGVREPAGSAVDPAGGAVTAADPGAAGPAPGTTVGAVLPTPVPLPTAGSTPAPTAGSTGASTAGSTGASTGGVSAAGTAGGTAVEPGTTAVEVLIVDDQRPFRTIARTVVGMVGGWRVAAEAETGEQAVAEALRIRPAVVLMDINLPGISGIEATRRILAAAPDTRIVLLSTYALDDLPSDAADCGAVAYVNKEDLTPARLRALRPTG</sequence>
<dbReference type="EMBL" id="BAAAQK010000003">
    <property type="protein sequence ID" value="GAA1830829.1"/>
    <property type="molecule type" value="Genomic_DNA"/>
</dbReference>
<dbReference type="PROSITE" id="PS50110">
    <property type="entry name" value="RESPONSE_REGULATORY"/>
    <property type="match status" value="1"/>
</dbReference>
<feature type="compositionally biased region" description="Low complexity" evidence="2">
    <location>
        <begin position="11"/>
        <end position="38"/>
    </location>
</feature>
<keyword evidence="1" id="KW-0597">Phosphoprotein</keyword>
<name>A0ABN2MLS1_9PSEU</name>
<organism evidence="4 5">
    <name type="scientific">Pseudonocardia ailaonensis</name>
    <dbReference type="NCBI Taxonomy" id="367279"/>
    <lineage>
        <taxon>Bacteria</taxon>
        <taxon>Bacillati</taxon>
        <taxon>Actinomycetota</taxon>
        <taxon>Actinomycetes</taxon>
        <taxon>Pseudonocardiales</taxon>
        <taxon>Pseudonocardiaceae</taxon>
        <taxon>Pseudonocardia</taxon>
    </lineage>
</organism>
<accession>A0ABN2MLS1</accession>
<dbReference type="CDD" id="cd17535">
    <property type="entry name" value="REC_NarL-like"/>
    <property type="match status" value="1"/>
</dbReference>
<reference evidence="4 5" key="1">
    <citation type="journal article" date="2019" name="Int. J. Syst. Evol. Microbiol.">
        <title>The Global Catalogue of Microorganisms (GCM) 10K type strain sequencing project: providing services to taxonomists for standard genome sequencing and annotation.</title>
        <authorList>
            <consortium name="The Broad Institute Genomics Platform"/>
            <consortium name="The Broad Institute Genome Sequencing Center for Infectious Disease"/>
            <person name="Wu L."/>
            <person name="Ma J."/>
        </authorList>
    </citation>
    <scope>NUCLEOTIDE SEQUENCE [LARGE SCALE GENOMIC DNA]</scope>
    <source>
        <strain evidence="4 5">JCM 16009</strain>
    </source>
</reference>
<feature type="modified residue" description="4-aspartylphosphate" evidence="1">
    <location>
        <position position="144"/>
    </location>
</feature>
<feature type="domain" description="Response regulatory" evidence="3">
    <location>
        <begin position="93"/>
        <end position="209"/>
    </location>
</feature>
<dbReference type="Pfam" id="PF00072">
    <property type="entry name" value="Response_reg"/>
    <property type="match status" value="1"/>
</dbReference>
<dbReference type="Gene3D" id="3.40.50.2300">
    <property type="match status" value="1"/>
</dbReference>
<dbReference type="InterPro" id="IPR058245">
    <property type="entry name" value="NreC/VraR/RcsB-like_REC"/>
</dbReference>
<dbReference type="InterPro" id="IPR001789">
    <property type="entry name" value="Sig_transdc_resp-reg_receiver"/>
</dbReference>
<gene>
    <name evidence="4" type="ORF">GCM10009836_06030</name>
</gene>
<evidence type="ECO:0000256" key="1">
    <source>
        <dbReference type="PROSITE-ProRule" id="PRU00169"/>
    </source>
</evidence>
<dbReference type="InterPro" id="IPR051015">
    <property type="entry name" value="EvgA-like"/>
</dbReference>
<evidence type="ECO:0000259" key="3">
    <source>
        <dbReference type="PROSITE" id="PS50110"/>
    </source>
</evidence>
<evidence type="ECO:0000313" key="5">
    <source>
        <dbReference type="Proteomes" id="UP001500449"/>
    </source>
</evidence>
<comment type="caution">
    <text evidence="4">The sequence shown here is derived from an EMBL/GenBank/DDBJ whole genome shotgun (WGS) entry which is preliminary data.</text>
</comment>
<evidence type="ECO:0000256" key="2">
    <source>
        <dbReference type="SAM" id="MobiDB-lite"/>
    </source>
</evidence>